<accession>A0A0A9AAN3</accession>
<protein>
    <submittedName>
        <fullName evidence="1">Uncharacterized protein</fullName>
    </submittedName>
</protein>
<reference evidence="1" key="2">
    <citation type="journal article" date="2015" name="Data Brief">
        <title>Shoot transcriptome of the giant reed, Arundo donax.</title>
        <authorList>
            <person name="Barrero R.A."/>
            <person name="Guerrero F.D."/>
            <person name="Moolhuijzen P."/>
            <person name="Goolsby J.A."/>
            <person name="Tidwell J."/>
            <person name="Bellgard S.E."/>
            <person name="Bellgard M.I."/>
        </authorList>
    </citation>
    <scope>NUCLEOTIDE SEQUENCE</scope>
    <source>
        <tissue evidence="1">Shoot tissue taken approximately 20 cm above the soil surface</tissue>
    </source>
</reference>
<reference evidence="1" key="1">
    <citation type="submission" date="2014-09" db="EMBL/GenBank/DDBJ databases">
        <authorList>
            <person name="Magalhaes I.L.F."/>
            <person name="Oliveira U."/>
            <person name="Santos F.R."/>
            <person name="Vidigal T.H.D.A."/>
            <person name="Brescovit A.D."/>
            <person name="Santos A.J."/>
        </authorList>
    </citation>
    <scope>NUCLEOTIDE SEQUENCE</scope>
    <source>
        <tissue evidence="1">Shoot tissue taken approximately 20 cm above the soil surface</tissue>
    </source>
</reference>
<name>A0A0A9AAN3_ARUDO</name>
<sequence>MIMAATIGVSFREKKTRD</sequence>
<evidence type="ECO:0000313" key="1">
    <source>
        <dbReference type="EMBL" id="JAD44087.1"/>
    </source>
</evidence>
<proteinExistence type="predicted"/>
<dbReference type="AlphaFoldDB" id="A0A0A9AAN3"/>
<dbReference type="EMBL" id="GBRH01253808">
    <property type="protein sequence ID" value="JAD44087.1"/>
    <property type="molecule type" value="Transcribed_RNA"/>
</dbReference>
<organism evidence="1">
    <name type="scientific">Arundo donax</name>
    <name type="common">Giant reed</name>
    <name type="synonym">Donax arundinaceus</name>
    <dbReference type="NCBI Taxonomy" id="35708"/>
    <lineage>
        <taxon>Eukaryota</taxon>
        <taxon>Viridiplantae</taxon>
        <taxon>Streptophyta</taxon>
        <taxon>Embryophyta</taxon>
        <taxon>Tracheophyta</taxon>
        <taxon>Spermatophyta</taxon>
        <taxon>Magnoliopsida</taxon>
        <taxon>Liliopsida</taxon>
        <taxon>Poales</taxon>
        <taxon>Poaceae</taxon>
        <taxon>PACMAD clade</taxon>
        <taxon>Arundinoideae</taxon>
        <taxon>Arundineae</taxon>
        <taxon>Arundo</taxon>
    </lineage>
</organism>